<dbReference type="GO" id="GO:0003735">
    <property type="term" value="F:structural constituent of ribosome"/>
    <property type="evidence" value="ECO:0007669"/>
    <property type="project" value="InterPro"/>
</dbReference>
<dbReference type="Proteomes" id="UP000249739">
    <property type="component" value="Unassembled WGS sequence"/>
</dbReference>
<name>A0A2W5FT54_9BACT</name>
<evidence type="ECO:0000256" key="1">
    <source>
        <dbReference type="ARBA" id="ARBA00007594"/>
    </source>
</evidence>
<evidence type="ECO:0000256" key="6">
    <source>
        <dbReference type="SAM" id="MobiDB-lite"/>
    </source>
</evidence>
<dbReference type="AlphaFoldDB" id="A0A2W5FT54"/>
<dbReference type="InterPro" id="IPR005996">
    <property type="entry name" value="Ribosomal_uL30_bac-type"/>
</dbReference>
<dbReference type="PANTHER" id="PTHR15892:SF2">
    <property type="entry name" value="LARGE RIBOSOMAL SUBUNIT PROTEIN UL30M"/>
    <property type="match status" value="1"/>
</dbReference>
<dbReference type="NCBIfam" id="TIGR01308">
    <property type="entry name" value="rpmD_bact"/>
    <property type="match status" value="1"/>
</dbReference>
<feature type="compositionally biased region" description="Basic residues" evidence="6">
    <location>
        <begin position="1"/>
        <end position="14"/>
    </location>
</feature>
<evidence type="ECO:0000256" key="3">
    <source>
        <dbReference type="ARBA" id="ARBA00022980"/>
    </source>
</evidence>
<dbReference type="SUPFAM" id="SSF55129">
    <property type="entry name" value="Ribosomal protein L30p/L7e"/>
    <property type="match status" value="1"/>
</dbReference>
<dbReference type="GO" id="GO:0006412">
    <property type="term" value="P:translation"/>
    <property type="evidence" value="ECO:0007669"/>
    <property type="project" value="InterPro"/>
</dbReference>
<feature type="region of interest" description="Disordered" evidence="6">
    <location>
        <begin position="1"/>
        <end position="21"/>
    </location>
</feature>
<dbReference type="GO" id="GO:0022625">
    <property type="term" value="C:cytosolic large ribosomal subunit"/>
    <property type="evidence" value="ECO:0007669"/>
    <property type="project" value="TreeGrafter"/>
</dbReference>
<comment type="subunit">
    <text evidence="2">Part of the 50S ribosomal subunit.</text>
</comment>
<comment type="caution">
    <text evidence="8">The sequence shown here is derived from an EMBL/GenBank/DDBJ whole genome shotgun (WGS) entry which is preliminary data.</text>
</comment>
<dbReference type="CDD" id="cd01658">
    <property type="entry name" value="Ribosomal_L30"/>
    <property type="match status" value="1"/>
</dbReference>
<dbReference type="InterPro" id="IPR016082">
    <property type="entry name" value="Ribosomal_uL30_ferredoxin-like"/>
</dbReference>
<evidence type="ECO:0000313" key="9">
    <source>
        <dbReference type="Proteomes" id="UP000249739"/>
    </source>
</evidence>
<dbReference type="PANTHER" id="PTHR15892">
    <property type="entry name" value="MITOCHONDRIAL RIBOSOMAL PROTEIN L30"/>
    <property type="match status" value="1"/>
</dbReference>
<dbReference type="InterPro" id="IPR036919">
    <property type="entry name" value="Ribo_uL30_ferredoxin-like_sf"/>
</dbReference>
<evidence type="ECO:0000256" key="4">
    <source>
        <dbReference type="ARBA" id="ARBA00023274"/>
    </source>
</evidence>
<reference evidence="8 9" key="1">
    <citation type="submission" date="2017-08" db="EMBL/GenBank/DDBJ databases">
        <title>Infants hospitalized years apart are colonized by the same room-sourced microbial strains.</title>
        <authorList>
            <person name="Brooks B."/>
            <person name="Olm M.R."/>
            <person name="Firek B.A."/>
            <person name="Baker R."/>
            <person name="Thomas B.C."/>
            <person name="Morowitz M.J."/>
            <person name="Banfield J.F."/>
        </authorList>
    </citation>
    <scope>NUCLEOTIDE SEQUENCE [LARGE SCALE GENOMIC DNA]</scope>
    <source>
        <strain evidence="8">S2_006_000_R2_64</strain>
    </source>
</reference>
<feature type="domain" description="Large ribosomal subunit protein uL30-like ferredoxin-like fold" evidence="7">
    <location>
        <begin position="27"/>
        <end position="76"/>
    </location>
</feature>
<dbReference type="HAMAP" id="MF_01371_B">
    <property type="entry name" value="Ribosomal_uL30_B"/>
    <property type="match status" value="1"/>
</dbReference>
<accession>A0A2W5FT54</accession>
<evidence type="ECO:0000259" key="7">
    <source>
        <dbReference type="Pfam" id="PF00327"/>
    </source>
</evidence>
<organism evidence="8 9">
    <name type="scientific">Micavibrio aeruginosavorus</name>
    <dbReference type="NCBI Taxonomy" id="349221"/>
    <lineage>
        <taxon>Bacteria</taxon>
        <taxon>Pseudomonadati</taxon>
        <taxon>Bdellovibrionota</taxon>
        <taxon>Bdellovibrionia</taxon>
        <taxon>Bdellovibrionales</taxon>
        <taxon>Pseudobdellovibrionaceae</taxon>
        <taxon>Micavibrio</taxon>
    </lineage>
</organism>
<dbReference type="Pfam" id="PF00327">
    <property type="entry name" value="Ribosomal_L30"/>
    <property type="match status" value="1"/>
</dbReference>
<keyword evidence="4" id="KW-0687">Ribonucleoprotein</keyword>
<keyword evidence="3 8" id="KW-0689">Ribosomal protein</keyword>
<dbReference type="Gene3D" id="3.30.1390.20">
    <property type="entry name" value="Ribosomal protein L30, ferredoxin-like fold domain"/>
    <property type="match status" value="1"/>
</dbReference>
<evidence type="ECO:0000256" key="2">
    <source>
        <dbReference type="ARBA" id="ARBA00011838"/>
    </source>
</evidence>
<comment type="similarity">
    <text evidence="1">Belongs to the universal ribosomal protein uL30 family.</text>
</comment>
<dbReference type="EMBL" id="QFOT01000010">
    <property type="protein sequence ID" value="PZP56997.1"/>
    <property type="molecule type" value="Genomic_DNA"/>
</dbReference>
<protein>
    <recommendedName>
        <fullName evidence="5">50S ribosomal protein L30</fullName>
    </recommendedName>
</protein>
<evidence type="ECO:0000313" key="8">
    <source>
        <dbReference type="EMBL" id="PZP56997.1"/>
    </source>
</evidence>
<sequence length="83" mass="9063">MAKVKAHKAKKQKPKAPVSVVSTGKTVKVTQMGSPIGRAPDQEATLVGLGLNKRHRTRELIDTPSVRGMIVKIQHLLKVEESK</sequence>
<proteinExistence type="inferred from homology"/>
<gene>
    <name evidence="8" type="ORF">DI586_01900</name>
</gene>
<evidence type="ECO:0000256" key="5">
    <source>
        <dbReference type="ARBA" id="ARBA00035492"/>
    </source>
</evidence>